<sequence>MMQILSLLNSNFIKYASVAVVIGYVILLQKQNIELLKDNERIADNYTSALKIDSLKVAVFKVKNQNELEELINQNKELSELLSKTNIRKKRIQNLYYQQQKYVDSVKKKMDVSGLVSSIRKDIPATLKWKDSSECLSIKGTVNYNNDSLNVTVNDKKYQNNIILLKHKTKRKRIKWLLNLRLGERRFNFTQKSKCGTGKVTVIEK</sequence>
<protein>
    <submittedName>
        <fullName evidence="3">Uncharacterized protein</fullName>
    </submittedName>
</protein>
<dbReference type="Proteomes" id="UP000490060">
    <property type="component" value="Unassembled WGS sequence"/>
</dbReference>
<evidence type="ECO:0000313" key="3">
    <source>
        <dbReference type="EMBL" id="SOU89486.1"/>
    </source>
</evidence>
<dbReference type="RefSeq" id="WP_172505725.1">
    <property type="nucleotide sequence ID" value="NZ_OENE01000035.1"/>
</dbReference>
<keyword evidence="2" id="KW-0812">Transmembrane</keyword>
<feature type="transmembrane region" description="Helical" evidence="2">
    <location>
        <begin position="12"/>
        <end position="28"/>
    </location>
</feature>
<keyword evidence="1" id="KW-0175">Coiled coil</keyword>
<accession>A0A2I2MAJ4</accession>
<evidence type="ECO:0000256" key="1">
    <source>
        <dbReference type="SAM" id="Coils"/>
    </source>
</evidence>
<gene>
    <name evidence="3" type="ORF">TNO010_400061</name>
</gene>
<evidence type="ECO:0000313" key="4">
    <source>
        <dbReference type="Proteomes" id="UP000490060"/>
    </source>
</evidence>
<dbReference type="EMBL" id="OENE01000035">
    <property type="protein sequence ID" value="SOU89486.1"/>
    <property type="molecule type" value="Genomic_DNA"/>
</dbReference>
<feature type="coiled-coil region" evidence="1">
    <location>
        <begin position="61"/>
        <end position="88"/>
    </location>
</feature>
<keyword evidence="2" id="KW-0472">Membrane</keyword>
<reference evidence="3 4" key="1">
    <citation type="submission" date="2017-11" db="EMBL/GenBank/DDBJ databases">
        <authorList>
            <person name="Duchaud E."/>
        </authorList>
    </citation>
    <scope>NUCLEOTIDE SEQUENCE [LARGE SCALE GENOMIC DNA]</scope>
    <source>
        <strain evidence="3 4">TNO010</strain>
    </source>
</reference>
<evidence type="ECO:0000256" key="2">
    <source>
        <dbReference type="SAM" id="Phobius"/>
    </source>
</evidence>
<dbReference type="AlphaFoldDB" id="A0A2I2MAJ4"/>
<keyword evidence="2" id="KW-1133">Transmembrane helix</keyword>
<proteinExistence type="predicted"/>
<name>A0A2I2MAJ4_9FLAO</name>
<organism evidence="3 4">
    <name type="scientific">Tenacibaculum finnmarkense genomovar ulcerans</name>
    <dbReference type="NCBI Taxonomy" id="2781388"/>
    <lineage>
        <taxon>Bacteria</taxon>
        <taxon>Pseudomonadati</taxon>
        <taxon>Bacteroidota</taxon>
        <taxon>Flavobacteriia</taxon>
        <taxon>Flavobacteriales</taxon>
        <taxon>Flavobacteriaceae</taxon>
        <taxon>Tenacibaculum</taxon>
        <taxon>Tenacibaculum finnmarkense</taxon>
    </lineage>
</organism>